<gene>
    <name evidence="2" type="ORF">LMG26858_02306</name>
</gene>
<keyword evidence="1" id="KW-0472">Membrane</keyword>
<feature type="transmembrane region" description="Helical" evidence="1">
    <location>
        <begin position="21"/>
        <end position="42"/>
    </location>
</feature>
<keyword evidence="1" id="KW-0812">Transmembrane</keyword>
<evidence type="ECO:0000313" key="3">
    <source>
        <dbReference type="Proteomes" id="UP000494117"/>
    </source>
</evidence>
<keyword evidence="3" id="KW-1185">Reference proteome</keyword>
<proteinExistence type="predicted"/>
<dbReference type="RefSeq" id="WP_175207187.1">
    <property type="nucleotide sequence ID" value="NZ_CADILG010000014.1"/>
</dbReference>
<evidence type="ECO:0000313" key="2">
    <source>
        <dbReference type="EMBL" id="CAB3862734.1"/>
    </source>
</evidence>
<protein>
    <submittedName>
        <fullName evidence="2">Uncharacterized protein</fullName>
    </submittedName>
</protein>
<dbReference type="AlphaFoldDB" id="A0A6S7CSU6"/>
<organism evidence="2 3">
    <name type="scientific">Achromobacter anxifer</name>
    <dbReference type="NCBI Taxonomy" id="1287737"/>
    <lineage>
        <taxon>Bacteria</taxon>
        <taxon>Pseudomonadati</taxon>
        <taxon>Pseudomonadota</taxon>
        <taxon>Betaproteobacteria</taxon>
        <taxon>Burkholderiales</taxon>
        <taxon>Alcaligenaceae</taxon>
        <taxon>Achromobacter</taxon>
    </lineage>
</organism>
<dbReference type="Proteomes" id="UP000494117">
    <property type="component" value="Unassembled WGS sequence"/>
</dbReference>
<accession>A0A6S7CSU6</accession>
<keyword evidence="1" id="KW-1133">Transmembrane helix</keyword>
<dbReference type="EMBL" id="CADILG010000014">
    <property type="protein sequence ID" value="CAB3862734.1"/>
    <property type="molecule type" value="Genomic_DNA"/>
</dbReference>
<reference evidence="2 3" key="1">
    <citation type="submission" date="2020-04" db="EMBL/GenBank/DDBJ databases">
        <authorList>
            <person name="De Canck E."/>
        </authorList>
    </citation>
    <scope>NUCLEOTIDE SEQUENCE [LARGE SCALE GENOMIC DNA]</scope>
    <source>
        <strain evidence="2 3">LMG 26858</strain>
    </source>
</reference>
<name>A0A6S7CSU6_9BURK</name>
<sequence length="72" mass="7350">MTRRLIAFWRRARRTGRDLDLAAYAAAIVGGTVFLAAMTGALGPTLDAGSTSPTLAATTYSANAASAAHAPN</sequence>
<evidence type="ECO:0000256" key="1">
    <source>
        <dbReference type="SAM" id="Phobius"/>
    </source>
</evidence>